<reference evidence="2 3" key="2">
    <citation type="submission" date="2018-11" db="EMBL/GenBank/DDBJ databases">
        <authorList>
            <consortium name="Pathogen Informatics"/>
        </authorList>
    </citation>
    <scope>NUCLEOTIDE SEQUENCE [LARGE SCALE GENOMIC DNA]</scope>
</reference>
<evidence type="ECO:0000313" key="4">
    <source>
        <dbReference type="WBParaSite" id="ASIM_0000154501-mRNA-1"/>
    </source>
</evidence>
<feature type="compositionally biased region" description="Acidic residues" evidence="1">
    <location>
        <begin position="24"/>
        <end position="34"/>
    </location>
</feature>
<feature type="region of interest" description="Disordered" evidence="1">
    <location>
        <begin position="1"/>
        <end position="81"/>
    </location>
</feature>
<evidence type="ECO:0000313" key="2">
    <source>
        <dbReference type="EMBL" id="VDK18748.1"/>
    </source>
</evidence>
<name>A0A0M3J1Z1_ANISI</name>
<dbReference type="AlphaFoldDB" id="A0A0M3J1Z1"/>
<sequence>MSDNESSALSCEGIDGSERQSISDNDDVFDDIDNSNDFAVDKENSNENANVDYTDDTDNYRFRQNSMNDPNGSPFGAFLLH</sequence>
<accession>A0A0M3J1Z1</accession>
<proteinExistence type="predicted"/>
<organism evidence="4">
    <name type="scientific">Anisakis simplex</name>
    <name type="common">Herring worm</name>
    <dbReference type="NCBI Taxonomy" id="6269"/>
    <lineage>
        <taxon>Eukaryota</taxon>
        <taxon>Metazoa</taxon>
        <taxon>Ecdysozoa</taxon>
        <taxon>Nematoda</taxon>
        <taxon>Chromadorea</taxon>
        <taxon>Rhabditida</taxon>
        <taxon>Spirurina</taxon>
        <taxon>Ascaridomorpha</taxon>
        <taxon>Ascaridoidea</taxon>
        <taxon>Anisakidae</taxon>
        <taxon>Anisakis</taxon>
        <taxon>Anisakis simplex complex</taxon>
    </lineage>
</organism>
<dbReference type="Proteomes" id="UP000267096">
    <property type="component" value="Unassembled WGS sequence"/>
</dbReference>
<gene>
    <name evidence="2" type="ORF">ASIM_LOCUS1424</name>
</gene>
<feature type="compositionally biased region" description="Polar residues" evidence="1">
    <location>
        <begin position="62"/>
        <end position="71"/>
    </location>
</feature>
<protein>
    <submittedName>
        <fullName evidence="2 4">Uncharacterized protein</fullName>
    </submittedName>
</protein>
<keyword evidence="3" id="KW-1185">Reference proteome</keyword>
<evidence type="ECO:0000256" key="1">
    <source>
        <dbReference type="SAM" id="MobiDB-lite"/>
    </source>
</evidence>
<evidence type="ECO:0000313" key="3">
    <source>
        <dbReference type="Proteomes" id="UP000267096"/>
    </source>
</evidence>
<dbReference type="WBParaSite" id="ASIM_0000154501-mRNA-1">
    <property type="protein sequence ID" value="ASIM_0000154501-mRNA-1"/>
    <property type="gene ID" value="ASIM_0000154501"/>
</dbReference>
<dbReference type="EMBL" id="UYRR01001502">
    <property type="protein sequence ID" value="VDK18748.1"/>
    <property type="molecule type" value="Genomic_DNA"/>
</dbReference>
<reference evidence="4" key="1">
    <citation type="submission" date="2017-02" db="UniProtKB">
        <authorList>
            <consortium name="WormBaseParasite"/>
        </authorList>
    </citation>
    <scope>IDENTIFICATION</scope>
</reference>